<evidence type="ECO:0000313" key="2">
    <source>
        <dbReference type="EMBL" id="PWK81690.1"/>
    </source>
</evidence>
<organism evidence="2 3">
    <name type="scientific">Lentzea atacamensis</name>
    <dbReference type="NCBI Taxonomy" id="531938"/>
    <lineage>
        <taxon>Bacteria</taxon>
        <taxon>Bacillati</taxon>
        <taxon>Actinomycetota</taxon>
        <taxon>Actinomycetes</taxon>
        <taxon>Pseudonocardiales</taxon>
        <taxon>Pseudonocardiaceae</taxon>
        <taxon>Lentzea</taxon>
    </lineage>
</organism>
<sequence length="119" mass="12984">MTEDFHWGPDPGHGGLTQHKGSRRDCAGPDCGSDEGSHFHQATQRLDASDWQWQEAKPKGALREALVAQVHSNLAIAVELRRSNDQRDAFNEAMLEFFERLTEGRSAPGATAQGEGKGG</sequence>
<evidence type="ECO:0000256" key="1">
    <source>
        <dbReference type="SAM" id="MobiDB-lite"/>
    </source>
</evidence>
<dbReference type="AlphaFoldDB" id="A0A316HND7"/>
<gene>
    <name evidence="2" type="ORF">C8D88_116101</name>
</gene>
<reference evidence="2 3" key="1">
    <citation type="submission" date="2018-05" db="EMBL/GenBank/DDBJ databases">
        <title>Genomic Encyclopedia of Type Strains, Phase IV (KMG-IV): sequencing the most valuable type-strain genomes for metagenomic binning, comparative biology and taxonomic classification.</title>
        <authorList>
            <person name="Goeker M."/>
        </authorList>
    </citation>
    <scope>NUCLEOTIDE SEQUENCE [LARGE SCALE GENOMIC DNA]</scope>
    <source>
        <strain evidence="2 3">DSM 45480</strain>
    </source>
</reference>
<dbReference type="RefSeq" id="WP_109641164.1">
    <property type="nucleotide sequence ID" value="NZ_QGHB01000016.1"/>
</dbReference>
<comment type="caution">
    <text evidence="2">The sequence shown here is derived from an EMBL/GenBank/DDBJ whole genome shotgun (WGS) entry which is preliminary data.</text>
</comment>
<dbReference type="EMBL" id="QGHB01000016">
    <property type="protein sequence ID" value="PWK81690.1"/>
    <property type="molecule type" value="Genomic_DNA"/>
</dbReference>
<evidence type="ECO:0000313" key="3">
    <source>
        <dbReference type="Proteomes" id="UP000246005"/>
    </source>
</evidence>
<proteinExistence type="predicted"/>
<feature type="region of interest" description="Disordered" evidence="1">
    <location>
        <begin position="1"/>
        <end position="38"/>
    </location>
</feature>
<name>A0A316HND7_9PSEU</name>
<dbReference type="Proteomes" id="UP000246005">
    <property type="component" value="Unassembled WGS sequence"/>
</dbReference>
<accession>A0A316HND7</accession>
<protein>
    <submittedName>
        <fullName evidence="2">Uncharacterized protein</fullName>
    </submittedName>
</protein>